<dbReference type="PANTHER" id="PTHR30572:SF4">
    <property type="entry name" value="ABC TRANSPORTER PERMEASE YTRF"/>
    <property type="match status" value="1"/>
</dbReference>
<feature type="transmembrane region" description="Helical" evidence="7">
    <location>
        <begin position="859"/>
        <end position="881"/>
    </location>
</feature>
<evidence type="ECO:0000259" key="8">
    <source>
        <dbReference type="Pfam" id="PF02687"/>
    </source>
</evidence>
<keyword evidence="10" id="KW-1185">Reference proteome</keyword>
<evidence type="ECO:0000256" key="6">
    <source>
        <dbReference type="ARBA" id="ARBA00038076"/>
    </source>
</evidence>
<evidence type="ECO:0000256" key="4">
    <source>
        <dbReference type="ARBA" id="ARBA00022989"/>
    </source>
</evidence>
<keyword evidence="4 7" id="KW-1133">Transmembrane helix</keyword>
<evidence type="ECO:0000256" key="7">
    <source>
        <dbReference type="SAM" id="Phobius"/>
    </source>
</evidence>
<dbReference type="RefSeq" id="WP_380836105.1">
    <property type="nucleotide sequence ID" value="NZ_JBHSFP010000001.1"/>
</dbReference>
<feature type="domain" description="ABC3 transporter permease C-terminal" evidence="8">
    <location>
        <begin position="769"/>
        <end position="877"/>
    </location>
</feature>
<dbReference type="InterPro" id="IPR003838">
    <property type="entry name" value="ABC3_permease_C"/>
</dbReference>
<name>A0ABV9C9W0_9ACTN</name>
<comment type="subcellular location">
    <subcellularLocation>
        <location evidence="1">Cell membrane</location>
        <topology evidence="1">Multi-pass membrane protein</topology>
    </subcellularLocation>
</comment>
<evidence type="ECO:0000256" key="1">
    <source>
        <dbReference type="ARBA" id="ARBA00004651"/>
    </source>
</evidence>
<feature type="transmembrane region" description="Helical" evidence="7">
    <location>
        <begin position="768"/>
        <end position="790"/>
    </location>
</feature>
<comment type="caution">
    <text evidence="9">The sequence shown here is derived from an EMBL/GenBank/DDBJ whole genome shotgun (WGS) entry which is preliminary data.</text>
</comment>
<gene>
    <name evidence="9" type="ORF">ACFO60_02085</name>
</gene>
<evidence type="ECO:0000313" key="9">
    <source>
        <dbReference type="EMBL" id="MFC4529538.1"/>
    </source>
</evidence>
<evidence type="ECO:0000256" key="5">
    <source>
        <dbReference type="ARBA" id="ARBA00023136"/>
    </source>
</evidence>
<evidence type="ECO:0000256" key="2">
    <source>
        <dbReference type="ARBA" id="ARBA00022475"/>
    </source>
</evidence>
<feature type="transmembrane region" description="Helical" evidence="7">
    <location>
        <begin position="811"/>
        <end position="839"/>
    </location>
</feature>
<evidence type="ECO:0000313" key="10">
    <source>
        <dbReference type="Proteomes" id="UP001596004"/>
    </source>
</evidence>
<organism evidence="9 10">
    <name type="scientific">Sphaerisporangium dianthi</name>
    <dbReference type="NCBI Taxonomy" id="1436120"/>
    <lineage>
        <taxon>Bacteria</taxon>
        <taxon>Bacillati</taxon>
        <taxon>Actinomycetota</taxon>
        <taxon>Actinomycetes</taxon>
        <taxon>Streptosporangiales</taxon>
        <taxon>Streptosporangiaceae</taxon>
        <taxon>Sphaerisporangium</taxon>
    </lineage>
</organism>
<comment type="similarity">
    <text evidence="6">Belongs to the ABC-4 integral membrane protein family.</text>
</comment>
<feature type="transmembrane region" description="Helical" evidence="7">
    <location>
        <begin position="453"/>
        <end position="470"/>
    </location>
</feature>
<proteinExistence type="inferred from homology"/>
<dbReference type="InterPro" id="IPR050250">
    <property type="entry name" value="Macrolide_Exporter_MacB"/>
</dbReference>
<protein>
    <submittedName>
        <fullName evidence="9">FtsX-like permease family protein</fullName>
    </submittedName>
</protein>
<keyword evidence="5 7" id="KW-0472">Membrane</keyword>
<feature type="transmembrane region" description="Helical" evidence="7">
    <location>
        <begin position="331"/>
        <end position="354"/>
    </location>
</feature>
<feature type="transmembrane region" description="Helical" evidence="7">
    <location>
        <begin position="540"/>
        <end position="564"/>
    </location>
</feature>
<dbReference type="PANTHER" id="PTHR30572">
    <property type="entry name" value="MEMBRANE COMPONENT OF TRANSPORTER-RELATED"/>
    <property type="match status" value="1"/>
</dbReference>
<sequence length="899" mass="94489">MNPLLLLKVHRGAATVLALLALSATLLVGALPRAFEASYDGALQGVLDDTAATLTDVTVSVRAFDTSALTTVDAFAAGDRHFRGLLPGEVSEVLYHGPRDRSHYGAKTVGTPVAGRLGRGHRPYQYVDMAWVSGADQRIRYVAGKPPGAPTTVARVPGHPELRNVTLFEIALSKQASDKMDIPIGTTLILGHSLPTLAKVTGVYEALAPRDRYWDHNHDMLTVTVLRQPSLDIEENYITGLTSPASLTKLAGEARQLDYRWVFAVDNDKLTARNALSVIDGVGAYLRTIVVDPGGPIPYNPRIGVAPYELLTSLPDVLSGFLGRLSTAQTLMFLILGGLVTVAVGVLILAVQLLAERMRAGLTLARARGASLRQIVLTGTAVVAMALLPPVLAGYALAFAYPGPATAAVHVGTLLITLVTLAFTAARLATGHRRPIDDRRDDVVARRLSPRRVALEVVVIVLALVGAYLLRTRGLTTQTLRRGADPFLMLVPAALTIATALITLRCYPYPLRLIVWVAGRARSAVPFVGLTLAARARSVTALPVIILLPALTVSVYGAVVGGALETTQRLAAWQATGAAARVEASAELPADVIERVRHVPGVKTVIPADKGTAQIGLSGKTVTVVAVDLEAYRRAVADTPLDVPRAPAAMPAPAIPALVSPDLANLADVEIGWHVRMKLTRAGVLRGGLPGVSFTVNNLIVLPYDASQRAGARLYTNVLLIGGEDIDGAKLRAATGGRADILVSTFGESLRKVTGTPLAGTIMTSFRVVTVALAVYALLTVIIALVIGAADRARALSYLRTLGLSERQASTLTVLEITPLILITAFAGLVLGLALPSALGPAIDLSPYAGALTVGDYRLSPTMPALLAAGLAAVSVLGAFLHARFGAHRSLGSALRVGE</sequence>
<dbReference type="Proteomes" id="UP001596004">
    <property type="component" value="Unassembled WGS sequence"/>
</dbReference>
<feature type="transmembrane region" description="Helical" evidence="7">
    <location>
        <begin position="490"/>
        <end position="507"/>
    </location>
</feature>
<feature type="transmembrane region" description="Helical" evidence="7">
    <location>
        <begin position="375"/>
        <end position="401"/>
    </location>
</feature>
<dbReference type="EMBL" id="JBHSFP010000001">
    <property type="protein sequence ID" value="MFC4529538.1"/>
    <property type="molecule type" value="Genomic_DNA"/>
</dbReference>
<dbReference type="Pfam" id="PF02687">
    <property type="entry name" value="FtsX"/>
    <property type="match status" value="1"/>
</dbReference>
<evidence type="ECO:0000256" key="3">
    <source>
        <dbReference type="ARBA" id="ARBA00022692"/>
    </source>
</evidence>
<feature type="transmembrane region" description="Helical" evidence="7">
    <location>
        <begin position="407"/>
        <end position="430"/>
    </location>
</feature>
<keyword evidence="3 7" id="KW-0812">Transmembrane</keyword>
<accession>A0ABV9C9W0</accession>
<reference evidence="10" key="1">
    <citation type="journal article" date="2019" name="Int. J. Syst. Evol. Microbiol.">
        <title>The Global Catalogue of Microorganisms (GCM) 10K type strain sequencing project: providing services to taxonomists for standard genome sequencing and annotation.</title>
        <authorList>
            <consortium name="The Broad Institute Genomics Platform"/>
            <consortium name="The Broad Institute Genome Sequencing Center for Infectious Disease"/>
            <person name="Wu L."/>
            <person name="Ma J."/>
        </authorList>
    </citation>
    <scope>NUCLEOTIDE SEQUENCE [LARGE SCALE GENOMIC DNA]</scope>
    <source>
        <strain evidence="10">CGMCC 4.7132</strain>
    </source>
</reference>
<keyword evidence="2" id="KW-1003">Cell membrane</keyword>